<dbReference type="SUPFAM" id="SSF53335">
    <property type="entry name" value="S-adenosyl-L-methionine-dependent methyltransferases"/>
    <property type="match status" value="1"/>
</dbReference>
<accession>A0ABR7AMV1</accession>
<dbReference type="RefSeq" id="WP_187503056.1">
    <property type="nucleotide sequence ID" value="NZ_JACONT010000009.1"/>
</dbReference>
<keyword evidence="2" id="KW-1185">Reference proteome</keyword>
<name>A0ABR7AMV1_9SPHN</name>
<gene>
    <name evidence="1" type="ORF">H8S47_06245</name>
</gene>
<dbReference type="GO" id="GO:0008168">
    <property type="term" value="F:methyltransferase activity"/>
    <property type="evidence" value="ECO:0007669"/>
    <property type="project" value="UniProtKB-KW"/>
</dbReference>
<evidence type="ECO:0000313" key="2">
    <source>
        <dbReference type="Proteomes" id="UP000597613"/>
    </source>
</evidence>
<dbReference type="GO" id="GO:0032259">
    <property type="term" value="P:methylation"/>
    <property type="evidence" value="ECO:0007669"/>
    <property type="project" value="UniProtKB-KW"/>
</dbReference>
<dbReference type="Gene3D" id="3.40.50.150">
    <property type="entry name" value="Vaccinia Virus protein VP39"/>
    <property type="match status" value="1"/>
</dbReference>
<dbReference type="InterPro" id="IPR029063">
    <property type="entry name" value="SAM-dependent_MTases_sf"/>
</dbReference>
<keyword evidence="1" id="KW-0489">Methyltransferase</keyword>
<keyword evidence="1" id="KW-0808">Transferase</keyword>
<proteinExistence type="predicted"/>
<evidence type="ECO:0000313" key="1">
    <source>
        <dbReference type="EMBL" id="MBC3941287.1"/>
    </source>
</evidence>
<sequence>MFDIVPEPAGRVLDLGGGVGATGAALKRTRGATFVVVADLVAGDTADGVDVAVSGNLEDPTFLRKLLEDHGPFDTILCLDVLEHLRDPWSTVEELHKGLALNGVVVASIPNVNHHSLVLPLVLRGRYELQDAGLLDRTHLRWFTKASAVEMMTKSGLKLETVGGYLGRKKGLLNALSFGMLGRFMIMQYLVRVRRVA</sequence>
<dbReference type="Proteomes" id="UP000597613">
    <property type="component" value="Unassembled WGS sequence"/>
</dbReference>
<dbReference type="Pfam" id="PF13489">
    <property type="entry name" value="Methyltransf_23"/>
    <property type="match status" value="1"/>
</dbReference>
<comment type="caution">
    <text evidence="1">The sequence shown here is derived from an EMBL/GenBank/DDBJ whole genome shotgun (WGS) entry which is preliminary data.</text>
</comment>
<dbReference type="EMBL" id="JACONT010000009">
    <property type="protein sequence ID" value="MBC3941287.1"/>
    <property type="molecule type" value="Genomic_DNA"/>
</dbReference>
<organism evidence="1 2">
    <name type="scientific">Sphingomonas albertensis</name>
    <dbReference type="NCBI Taxonomy" id="2762591"/>
    <lineage>
        <taxon>Bacteria</taxon>
        <taxon>Pseudomonadati</taxon>
        <taxon>Pseudomonadota</taxon>
        <taxon>Alphaproteobacteria</taxon>
        <taxon>Sphingomonadales</taxon>
        <taxon>Sphingomonadaceae</taxon>
        <taxon>Sphingomonas</taxon>
    </lineage>
</organism>
<reference evidence="1 2" key="1">
    <citation type="submission" date="2020-08" db="EMBL/GenBank/DDBJ databases">
        <title>Putative novel bacterial strains isolated from necrotic wheat leaf tissues caused by Xanthomonas translucens.</title>
        <authorList>
            <person name="Tambong J.T."/>
        </authorList>
    </citation>
    <scope>NUCLEOTIDE SEQUENCE [LARGE SCALE GENOMIC DNA]</scope>
    <source>
        <strain evidence="2">DOAB 1063</strain>
    </source>
</reference>
<protein>
    <submittedName>
        <fullName evidence="1">Methyltransferase domain-containing protein</fullName>
    </submittedName>
</protein>